<comment type="similarity">
    <text evidence="1">Belongs to the carbohydrate kinase PfkB family.</text>
</comment>
<dbReference type="PANTHER" id="PTHR43085:SF15">
    <property type="entry name" value="2-DEHYDRO-3-DEOXYGLUCONOKINASE"/>
    <property type="match status" value="1"/>
</dbReference>
<dbReference type="KEGG" id="ttu:TERTU_0894"/>
<dbReference type="GO" id="GO:0019698">
    <property type="term" value="P:D-galacturonate catabolic process"/>
    <property type="evidence" value="ECO:0007669"/>
    <property type="project" value="TreeGrafter"/>
</dbReference>
<dbReference type="InterPro" id="IPR050306">
    <property type="entry name" value="PfkB_Carbo_kinase"/>
</dbReference>
<dbReference type="OrthoDB" id="9776822at2"/>
<evidence type="ECO:0000313" key="17">
    <source>
        <dbReference type="Proteomes" id="UP000009080"/>
    </source>
</evidence>
<evidence type="ECO:0000256" key="10">
    <source>
        <dbReference type="ARBA" id="ARBA00054997"/>
    </source>
</evidence>
<accession>C5BQ48</accession>
<feature type="domain" description="Carbohydrate kinase PfkB" evidence="15">
    <location>
        <begin position="1"/>
        <end position="302"/>
    </location>
</feature>
<dbReference type="InterPro" id="IPR029056">
    <property type="entry name" value="Ribokinase-like"/>
</dbReference>
<evidence type="ECO:0000256" key="1">
    <source>
        <dbReference type="ARBA" id="ARBA00010688"/>
    </source>
</evidence>
<evidence type="ECO:0000256" key="9">
    <source>
        <dbReference type="ARBA" id="ARBA00050729"/>
    </source>
</evidence>
<dbReference type="InterPro" id="IPR002173">
    <property type="entry name" value="Carboh/pur_kinase_PfkB_CS"/>
</dbReference>
<dbReference type="RefSeq" id="WP_015816781.1">
    <property type="nucleotide sequence ID" value="NC_012997.1"/>
</dbReference>
<dbReference type="eggNOG" id="COG0524">
    <property type="taxonomic scope" value="Bacteria"/>
</dbReference>
<comment type="pathway">
    <text evidence="7">Carbohydrate acid metabolism; 2-dehydro-3-deoxy-D-gluconate degradation; D-glyceraldehyde 3-phosphate and pyruvate from 2-dehydro-3-deoxy-D-gluconate: step 1/2.</text>
</comment>
<gene>
    <name evidence="16" type="ordered locus">TERTU_0894</name>
</gene>
<reference evidence="16 17" key="1">
    <citation type="journal article" date="2009" name="PLoS ONE">
        <title>The complete genome of Teredinibacter turnerae T7901: an intracellular endosymbiont of marine wood-boring bivalves (shipworms).</title>
        <authorList>
            <person name="Yang J.C."/>
            <person name="Madupu R."/>
            <person name="Durkin A.S."/>
            <person name="Ekborg N.A."/>
            <person name="Pedamallu C.S."/>
            <person name="Hostetler J.B."/>
            <person name="Radune D."/>
            <person name="Toms B.S."/>
            <person name="Henrissat B."/>
            <person name="Coutinho P.M."/>
            <person name="Schwarz S."/>
            <person name="Field L."/>
            <person name="Trindade-Silva A.E."/>
            <person name="Soares C.A.G."/>
            <person name="Elshahawi S."/>
            <person name="Hanora A."/>
            <person name="Schmidt E.W."/>
            <person name="Haygood M.G."/>
            <person name="Posfai J."/>
            <person name="Benner J."/>
            <person name="Madinger C."/>
            <person name="Nove J."/>
            <person name="Anton B."/>
            <person name="Chaudhary K."/>
            <person name="Foster J."/>
            <person name="Holman A."/>
            <person name="Kumar S."/>
            <person name="Lessard P.A."/>
            <person name="Luyten Y.A."/>
            <person name="Slatko B."/>
            <person name="Wood N."/>
            <person name="Wu B."/>
            <person name="Teplitski M."/>
            <person name="Mougous J.D."/>
            <person name="Ward N."/>
            <person name="Eisen J.A."/>
            <person name="Badger J.H."/>
            <person name="Distel D.L."/>
        </authorList>
    </citation>
    <scope>NUCLEOTIDE SEQUENCE [LARGE SCALE GENOMIC DNA]</scope>
    <source>
        <strain evidence="17">ATCC 39867 / T7901</strain>
    </source>
</reference>
<name>C5BQ48_TERTT</name>
<comment type="catalytic activity">
    <reaction evidence="9">
        <text>2-dehydro-3-deoxy-D-gluconate + ATP = 2-dehydro-3-deoxy-6-phospho-D-gluconate + ADP + H(+)</text>
        <dbReference type="Rhea" id="RHEA:14797"/>
        <dbReference type="ChEBI" id="CHEBI:15378"/>
        <dbReference type="ChEBI" id="CHEBI:30616"/>
        <dbReference type="ChEBI" id="CHEBI:57569"/>
        <dbReference type="ChEBI" id="CHEBI:57990"/>
        <dbReference type="ChEBI" id="CHEBI:456216"/>
        <dbReference type="EC" id="2.7.1.45"/>
    </reaction>
</comment>
<keyword evidence="2" id="KW-0808">Transferase</keyword>
<proteinExistence type="inferred from homology"/>
<dbReference type="GO" id="GO:0006974">
    <property type="term" value="P:DNA damage response"/>
    <property type="evidence" value="ECO:0007669"/>
    <property type="project" value="TreeGrafter"/>
</dbReference>
<keyword evidence="3" id="KW-0547">Nucleotide-binding</keyword>
<evidence type="ECO:0000313" key="16">
    <source>
        <dbReference type="EMBL" id="ACR10669.1"/>
    </source>
</evidence>
<sequence length="317" mass="35485">MARIAAIGEVMVELAPYPEAQNNEQEIMALGFAGDTFNTAVYMARTGTRTDYVTLLGDDPYSSQIISLAASEGIGTKMIETMAGRLPGMYMIRNSADGEREFYYWRKEARARELFAEKSHTDRLTKQLMECEYLYFSGITLAIISEHSREVLLNFVDEYRAAGGVFCFDINYRPRLWDCQQQAQQIMMDMMRHADMALLTLDDEELLWGDGSIDATVARYRDCGISELILKRGAKEVVAVVDGEEVHIPVPRVDGVVDTTGAGDSFNAGYVSARVKGYDFRSAVEHGVHVASIVIRNRGAIVKKSKFDADYLPLQDH</sequence>
<dbReference type="STRING" id="377629.TERTU_0894"/>
<dbReference type="HOGENOM" id="CLU_027634_8_0_6"/>
<dbReference type="FunFam" id="3.40.1190.20:FF:000011">
    <property type="entry name" value="2-dehydro-3-deoxygluconokinase, putative"/>
    <property type="match status" value="1"/>
</dbReference>
<dbReference type="SUPFAM" id="SSF53613">
    <property type="entry name" value="Ribokinase-like"/>
    <property type="match status" value="1"/>
</dbReference>
<dbReference type="PROSITE" id="PS00584">
    <property type="entry name" value="PFKB_KINASES_2"/>
    <property type="match status" value="1"/>
</dbReference>
<evidence type="ECO:0000256" key="4">
    <source>
        <dbReference type="ARBA" id="ARBA00022777"/>
    </source>
</evidence>
<evidence type="ECO:0000256" key="8">
    <source>
        <dbReference type="ARBA" id="ARBA00044254"/>
    </source>
</evidence>
<evidence type="ECO:0000256" key="11">
    <source>
        <dbReference type="ARBA" id="ARBA00066369"/>
    </source>
</evidence>
<keyword evidence="5" id="KW-0067">ATP-binding</keyword>
<dbReference type="GO" id="GO:0005829">
    <property type="term" value="C:cytosol"/>
    <property type="evidence" value="ECO:0007669"/>
    <property type="project" value="TreeGrafter"/>
</dbReference>
<organism evidence="16 17">
    <name type="scientific">Teredinibacter turnerae (strain ATCC 39867 / T7901)</name>
    <dbReference type="NCBI Taxonomy" id="377629"/>
    <lineage>
        <taxon>Bacteria</taxon>
        <taxon>Pseudomonadati</taxon>
        <taxon>Pseudomonadota</taxon>
        <taxon>Gammaproteobacteria</taxon>
        <taxon>Cellvibrionales</taxon>
        <taxon>Cellvibrionaceae</taxon>
        <taxon>Teredinibacter</taxon>
    </lineage>
</organism>
<dbReference type="InterPro" id="IPR011611">
    <property type="entry name" value="PfkB_dom"/>
</dbReference>
<evidence type="ECO:0000256" key="12">
    <source>
        <dbReference type="ARBA" id="ARBA00067931"/>
    </source>
</evidence>
<dbReference type="EMBL" id="CP001614">
    <property type="protein sequence ID" value="ACR10669.1"/>
    <property type="molecule type" value="Genomic_DNA"/>
</dbReference>
<dbReference type="GO" id="GO:0042840">
    <property type="term" value="P:D-glucuronate catabolic process"/>
    <property type="evidence" value="ECO:0007669"/>
    <property type="project" value="TreeGrafter"/>
</dbReference>
<evidence type="ECO:0000256" key="14">
    <source>
        <dbReference type="ARBA" id="ARBA00080545"/>
    </source>
</evidence>
<dbReference type="Gene3D" id="3.40.1190.20">
    <property type="match status" value="1"/>
</dbReference>
<dbReference type="CDD" id="cd01166">
    <property type="entry name" value="KdgK"/>
    <property type="match status" value="1"/>
</dbReference>
<keyword evidence="17" id="KW-1185">Reference proteome</keyword>
<evidence type="ECO:0000256" key="3">
    <source>
        <dbReference type="ARBA" id="ARBA00022741"/>
    </source>
</evidence>
<dbReference type="Pfam" id="PF00294">
    <property type="entry name" value="PfkB"/>
    <property type="match status" value="1"/>
</dbReference>
<evidence type="ECO:0000256" key="2">
    <source>
        <dbReference type="ARBA" id="ARBA00022679"/>
    </source>
</evidence>
<dbReference type="GO" id="GO:0008673">
    <property type="term" value="F:2-dehydro-3-deoxygluconokinase activity"/>
    <property type="evidence" value="ECO:0007669"/>
    <property type="project" value="UniProtKB-EC"/>
</dbReference>
<protein>
    <recommendedName>
        <fullName evidence="12">2-dehydro-3-deoxygluconokinase</fullName>
        <ecNumber evidence="11">2.7.1.45</ecNumber>
    </recommendedName>
    <alternativeName>
        <fullName evidence="13">2-keto-3-deoxygluconokinase</fullName>
    </alternativeName>
    <alternativeName>
        <fullName evidence="14">3-deoxy-2-oxo-D-gluconate kinase</fullName>
    </alternativeName>
    <alternativeName>
        <fullName evidence="8">KDG kinase</fullName>
    </alternativeName>
</protein>
<evidence type="ECO:0000259" key="15">
    <source>
        <dbReference type="Pfam" id="PF00294"/>
    </source>
</evidence>
<evidence type="ECO:0000256" key="7">
    <source>
        <dbReference type="ARBA" id="ARBA00043951"/>
    </source>
</evidence>
<evidence type="ECO:0000256" key="6">
    <source>
        <dbReference type="ARBA" id="ARBA00023277"/>
    </source>
</evidence>
<dbReference type="EC" id="2.7.1.45" evidence="11"/>
<dbReference type="GO" id="GO:0005524">
    <property type="term" value="F:ATP binding"/>
    <property type="evidence" value="ECO:0007669"/>
    <property type="project" value="UniProtKB-KW"/>
</dbReference>
<dbReference type="PANTHER" id="PTHR43085">
    <property type="entry name" value="HEXOKINASE FAMILY MEMBER"/>
    <property type="match status" value="1"/>
</dbReference>
<keyword evidence="6" id="KW-0119">Carbohydrate metabolism</keyword>
<comment type="function">
    <text evidence="10">Catalyzes the phosphorylation of 2-keto-3-deoxygluconate (KDG) to produce 2-keto-3-deoxy-6-phosphogluconate (KDPG).</text>
</comment>
<keyword evidence="4" id="KW-0418">Kinase</keyword>
<dbReference type="AlphaFoldDB" id="C5BQ48"/>
<dbReference type="Proteomes" id="UP000009080">
    <property type="component" value="Chromosome"/>
</dbReference>
<evidence type="ECO:0000256" key="5">
    <source>
        <dbReference type="ARBA" id="ARBA00022840"/>
    </source>
</evidence>
<evidence type="ECO:0000256" key="13">
    <source>
        <dbReference type="ARBA" id="ARBA00075711"/>
    </source>
</evidence>